<evidence type="ECO:0000256" key="9">
    <source>
        <dbReference type="ARBA" id="ARBA00023136"/>
    </source>
</evidence>
<feature type="domain" description="TonB-dependent receptor-like beta-barrel" evidence="14">
    <location>
        <begin position="295"/>
        <end position="879"/>
    </location>
</feature>
<dbReference type="SUPFAM" id="SSF56935">
    <property type="entry name" value="Porins"/>
    <property type="match status" value="1"/>
</dbReference>
<feature type="signal peptide" evidence="13">
    <location>
        <begin position="1"/>
        <end position="22"/>
    </location>
</feature>
<keyword evidence="6" id="KW-0408">Iron</keyword>
<evidence type="ECO:0000256" key="2">
    <source>
        <dbReference type="ARBA" id="ARBA00022448"/>
    </source>
</evidence>
<keyword evidence="16" id="KW-0675">Receptor</keyword>
<evidence type="ECO:0000256" key="3">
    <source>
        <dbReference type="ARBA" id="ARBA00022452"/>
    </source>
</evidence>
<dbReference type="Proteomes" id="UP000315825">
    <property type="component" value="Unassembled WGS sequence"/>
</dbReference>
<evidence type="ECO:0000256" key="12">
    <source>
        <dbReference type="RuleBase" id="RU003357"/>
    </source>
</evidence>
<dbReference type="Gene3D" id="2.40.170.20">
    <property type="entry name" value="TonB-dependent receptor, beta-barrel domain"/>
    <property type="match status" value="2"/>
</dbReference>
<keyword evidence="8 12" id="KW-0798">TonB box</keyword>
<keyword evidence="4" id="KW-0410">Iron transport</keyword>
<keyword evidence="5 11" id="KW-0812">Transmembrane</keyword>
<evidence type="ECO:0000256" key="7">
    <source>
        <dbReference type="ARBA" id="ARBA00023065"/>
    </source>
</evidence>
<accession>A0A520N037</accession>
<keyword evidence="10 11" id="KW-0998">Cell outer membrane</keyword>
<dbReference type="GO" id="GO:0006826">
    <property type="term" value="P:iron ion transport"/>
    <property type="evidence" value="ECO:0007669"/>
    <property type="project" value="UniProtKB-KW"/>
</dbReference>
<dbReference type="PROSITE" id="PS52016">
    <property type="entry name" value="TONB_DEPENDENT_REC_3"/>
    <property type="match status" value="1"/>
</dbReference>
<dbReference type="PANTHER" id="PTHR32552:SF81">
    <property type="entry name" value="TONB-DEPENDENT OUTER MEMBRANE RECEPTOR"/>
    <property type="match status" value="1"/>
</dbReference>
<keyword evidence="2 11" id="KW-0813">Transport</keyword>
<dbReference type="Pfam" id="PF00593">
    <property type="entry name" value="TonB_dep_Rec_b-barrel"/>
    <property type="match status" value="1"/>
</dbReference>
<dbReference type="InterPro" id="IPR000531">
    <property type="entry name" value="Beta-barrel_TonB"/>
</dbReference>
<dbReference type="PANTHER" id="PTHR32552">
    <property type="entry name" value="FERRICHROME IRON RECEPTOR-RELATED"/>
    <property type="match status" value="1"/>
</dbReference>
<comment type="caution">
    <text evidence="16">The sequence shown here is derived from an EMBL/GenBank/DDBJ whole genome shotgun (WGS) entry which is preliminary data.</text>
</comment>
<evidence type="ECO:0000259" key="15">
    <source>
        <dbReference type="Pfam" id="PF07715"/>
    </source>
</evidence>
<evidence type="ECO:0000259" key="14">
    <source>
        <dbReference type="Pfam" id="PF00593"/>
    </source>
</evidence>
<evidence type="ECO:0000313" key="17">
    <source>
        <dbReference type="Proteomes" id="UP000315825"/>
    </source>
</evidence>
<dbReference type="InterPro" id="IPR039426">
    <property type="entry name" value="TonB-dep_rcpt-like"/>
</dbReference>
<proteinExistence type="inferred from homology"/>
<comment type="similarity">
    <text evidence="11 12">Belongs to the TonB-dependent receptor family.</text>
</comment>
<keyword evidence="13" id="KW-0732">Signal</keyword>
<evidence type="ECO:0000313" key="16">
    <source>
        <dbReference type="EMBL" id="RZO26844.1"/>
    </source>
</evidence>
<keyword evidence="3 11" id="KW-1134">Transmembrane beta strand</keyword>
<feature type="chain" id="PRO_5021975986" evidence="13">
    <location>
        <begin position="23"/>
        <end position="919"/>
    </location>
</feature>
<dbReference type="InterPro" id="IPR012910">
    <property type="entry name" value="Plug_dom"/>
</dbReference>
<dbReference type="AlphaFoldDB" id="A0A520N037"/>
<evidence type="ECO:0000256" key="1">
    <source>
        <dbReference type="ARBA" id="ARBA00004571"/>
    </source>
</evidence>
<comment type="subcellular location">
    <subcellularLocation>
        <location evidence="1 11">Cell outer membrane</location>
        <topology evidence="1 11">Multi-pass membrane protein</topology>
    </subcellularLocation>
</comment>
<dbReference type="EMBL" id="SHBE01000002">
    <property type="protein sequence ID" value="RZO26844.1"/>
    <property type="molecule type" value="Genomic_DNA"/>
</dbReference>
<evidence type="ECO:0000256" key="5">
    <source>
        <dbReference type="ARBA" id="ARBA00022692"/>
    </source>
</evidence>
<reference evidence="16 17" key="1">
    <citation type="submission" date="2019-02" db="EMBL/GenBank/DDBJ databases">
        <title>Prokaryotic population dynamics and viral predation in marine succession experiment using metagenomics: the confinement effect.</title>
        <authorList>
            <person name="Haro-Moreno J.M."/>
            <person name="Rodriguez-Valera F."/>
            <person name="Lopez-Perez M."/>
        </authorList>
    </citation>
    <scope>NUCLEOTIDE SEQUENCE [LARGE SCALE GENOMIC DNA]</scope>
    <source>
        <strain evidence="16">MED-G159</strain>
    </source>
</reference>
<keyword evidence="9 11" id="KW-0472">Membrane</keyword>
<evidence type="ECO:0000256" key="6">
    <source>
        <dbReference type="ARBA" id="ARBA00023004"/>
    </source>
</evidence>
<gene>
    <name evidence="16" type="ORF">EVA92_01450</name>
</gene>
<evidence type="ECO:0000256" key="8">
    <source>
        <dbReference type="ARBA" id="ARBA00023077"/>
    </source>
</evidence>
<name>A0A520N037_9GAMM</name>
<sequence length="919" mass="103185">MKIVEKLVHALMLLALALPFYAQESDDEEEGIEVVITTAAKTEKDILNTSQAVSALSGDEIVQLGLTSIKDLNNMVPGLYVQGAVGPAGEHNSPVITLRGVRTSNVTELGDPAVGTHVDGIYVTRGQAANALMFDVERVELSRGPQGTLFGANSVVGTLNIVTAKPNFDIQGGSLTLNSGRYNEAGVQAHYNLPISDNLALRFSYSQQNKDSYLTGYYSGSQLDWRALPQNIRDQFTTISDQSEKTFLDDYAWYLGCQVWQDGCWADPGWQFSAPYNEVLADPKDFYNNVDNMAWRVSATYKFDDDVSTLNFQYEQFQDNGAGSVGAPACELMRNRTGTLVGDPAVYTKNTCTDILGSENRYQAYVNVPGEANLDIESFRAIFKSKLGDLDLTINYGYQGLQQASQYDIDQGYNYAYGMSFNWNDLDVTTNVLDAFVTGTTDNLAYVVGAFVFNEDMYALANFHADLQGTTYFWQPKRVKDHFALYGQGTYQLNDDLFFTFGGRFNYDERSDTGGRNLDCSQWVGCHPTTELWGNRFAAYPNINSYDFDFWVDYGKQVDGVDCVAPAIGCATVQTENDVTESWENFSWRIGLDWDMSDQAFMYTYLATAYKTGSLGDVYVRPSNSTGTAGERVSLAYDPEYVTTFEWGVKGKNEANTLNASFNLFFTEYDGKQFTGNLPVDTVLTPVYVGNPNDPNFGQTILEEQGVTIWTTENFGVQEIFGAEFEYTWLPYDGGRVSGFVTSYHSEITEDFVTMWRYGQDYLFARDYAASIDANNPNNFVNLRGNEAPYTPRLSLSIRGEHTYRFGNGMELKPGFNYRWEDSSYTSIWNADKHINDEGGFDGPGYFAQPIETFSDRRPAWEMWDYFLTLDSKQGWYLQGYSYNANSEIVPYALWIEAGFPRGSYSAPAQKGIRFGYYW</sequence>
<evidence type="ECO:0000256" key="13">
    <source>
        <dbReference type="SAM" id="SignalP"/>
    </source>
</evidence>
<evidence type="ECO:0000256" key="4">
    <source>
        <dbReference type="ARBA" id="ARBA00022496"/>
    </source>
</evidence>
<evidence type="ECO:0000256" key="10">
    <source>
        <dbReference type="ARBA" id="ARBA00023237"/>
    </source>
</evidence>
<feature type="domain" description="TonB-dependent receptor plug" evidence="15">
    <location>
        <begin position="47"/>
        <end position="158"/>
    </location>
</feature>
<organism evidence="16 17">
    <name type="scientific">SAR86 cluster bacterium</name>
    <dbReference type="NCBI Taxonomy" id="2030880"/>
    <lineage>
        <taxon>Bacteria</taxon>
        <taxon>Pseudomonadati</taxon>
        <taxon>Pseudomonadota</taxon>
        <taxon>Gammaproteobacteria</taxon>
        <taxon>SAR86 cluster</taxon>
    </lineage>
</organism>
<dbReference type="GO" id="GO:0009279">
    <property type="term" value="C:cell outer membrane"/>
    <property type="evidence" value="ECO:0007669"/>
    <property type="project" value="UniProtKB-SubCell"/>
</dbReference>
<protein>
    <submittedName>
        <fullName evidence="16">TonB-dependent receptor</fullName>
    </submittedName>
</protein>
<dbReference type="Pfam" id="PF07715">
    <property type="entry name" value="Plug"/>
    <property type="match status" value="1"/>
</dbReference>
<evidence type="ECO:0000256" key="11">
    <source>
        <dbReference type="PROSITE-ProRule" id="PRU01360"/>
    </source>
</evidence>
<keyword evidence="7" id="KW-0406">Ion transport</keyword>
<dbReference type="InterPro" id="IPR036942">
    <property type="entry name" value="Beta-barrel_TonB_sf"/>
</dbReference>